<keyword evidence="4 7" id="KW-0418">Kinase</keyword>
<accession>A0A849A7P6</accession>
<dbReference type="GO" id="GO:0005524">
    <property type="term" value="F:ATP binding"/>
    <property type="evidence" value="ECO:0007669"/>
    <property type="project" value="UniProtKB-KW"/>
</dbReference>
<dbReference type="SUPFAM" id="SSF53613">
    <property type="entry name" value="Ribokinase-like"/>
    <property type="match status" value="1"/>
</dbReference>
<evidence type="ECO:0000259" key="6">
    <source>
        <dbReference type="Pfam" id="PF00294"/>
    </source>
</evidence>
<comment type="caution">
    <text evidence="7">The sequence shown here is derived from an EMBL/GenBank/DDBJ whole genome shotgun (WGS) entry which is preliminary data.</text>
</comment>
<evidence type="ECO:0000313" key="7">
    <source>
        <dbReference type="EMBL" id="NNG37004.1"/>
    </source>
</evidence>
<protein>
    <submittedName>
        <fullName evidence="7">Carbohydrate kinase</fullName>
    </submittedName>
</protein>
<gene>
    <name evidence="7" type="ORF">HKD39_15065</name>
</gene>
<keyword evidence="8" id="KW-1185">Reference proteome</keyword>
<comment type="similarity">
    <text evidence="1">Belongs to the carbohydrate kinase PfkB family.</text>
</comment>
<dbReference type="AlphaFoldDB" id="A0A849A7P6"/>
<dbReference type="GO" id="GO:0016301">
    <property type="term" value="F:kinase activity"/>
    <property type="evidence" value="ECO:0007669"/>
    <property type="project" value="UniProtKB-KW"/>
</dbReference>
<keyword evidence="5" id="KW-0067">ATP-binding</keyword>
<dbReference type="RefSeq" id="WP_171200702.1">
    <property type="nucleotide sequence ID" value="NZ_JABEND010000009.1"/>
</dbReference>
<evidence type="ECO:0000256" key="2">
    <source>
        <dbReference type="ARBA" id="ARBA00022679"/>
    </source>
</evidence>
<sequence length="323" mass="33450">MTTIAVVGEIVADAVLPTDGISDGAAHLTVHPGGGPANFAVAVARLGSTARYAGRISTGSLGQLAKAKLLGSGVDLTASQDATEPQTLAIAKLSPSGAASYEFYTDGTADWAWTDAGLLPLIDGPFAVGGPPVAIHTGTLALALQPSGAVIERLLAKARPAMTVSIDPNLRTALVPAQHYREVITRWASLADIVRLSYDDLIELWPNFTPEQAAEHLHSHGVALVVVSLGEDGAFASIRGAEVRVPIAPTNLVDTVGAGDSFHGGLLHFLAQQGFLGGRLDSLTDDGLREALEFAARVAAITVSRPGADPPWARELDQPASDR</sequence>
<keyword evidence="3" id="KW-0547">Nucleotide-binding</keyword>
<evidence type="ECO:0000256" key="3">
    <source>
        <dbReference type="ARBA" id="ARBA00022741"/>
    </source>
</evidence>
<dbReference type="PROSITE" id="PS00584">
    <property type="entry name" value="PFKB_KINASES_2"/>
    <property type="match status" value="1"/>
</dbReference>
<dbReference type="PANTHER" id="PTHR43085:SF1">
    <property type="entry name" value="PSEUDOURIDINE KINASE-RELATED"/>
    <property type="match status" value="1"/>
</dbReference>
<dbReference type="CDD" id="cd01167">
    <property type="entry name" value="bac_FRK"/>
    <property type="match status" value="1"/>
</dbReference>
<feature type="domain" description="Carbohydrate kinase PfkB" evidence="6">
    <location>
        <begin position="1"/>
        <end position="311"/>
    </location>
</feature>
<evidence type="ECO:0000256" key="5">
    <source>
        <dbReference type="ARBA" id="ARBA00022840"/>
    </source>
</evidence>
<dbReference type="Gene3D" id="3.40.1190.20">
    <property type="match status" value="1"/>
</dbReference>
<name>A0A849A7P6_9ACTN</name>
<dbReference type="InterPro" id="IPR029056">
    <property type="entry name" value="Ribokinase-like"/>
</dbReference>
<keyword evidence="2" id="KW-0808">Transferase</keyword>
<evidence type="ECO:0000256" key="4">
    <source>
        <dbReference type="ARBA" id="ARBA00022777"/>
    </source>
</evidence>
<dbReference type="PANTHER" id="PTHR43085">
    <property type="entry name" value="HEXOKINASE FAMILY MEMBER"/>
    <property type="match status" value="1"/>
</dbReference>
<evidence type="ECO:0000256" key="1">
    <source>
        <dbReference type="ARBA" id="ARBA00010688"/>
    </source>
</evidence>
<evidence type="ECO:0000313" key="8">
    <source>
        <dbReference type="Proteomes" id="UP000562984"/>
    </source>
</evidence>
<dbReference type="InterPro" id="IPR002173">
    <property type="entry name" value="Carboh/pur_kinase_PfkB_CS"/>
</dbReference>
<dbReference type="Proteomes" id="UP000562984">
    <property type="component" value="Unassembled WGS sequence"/>
</dbReference>
<proteinExistence type="inferred from homology"/>
<dbReference type="Pfam" id="PF00294">
    <property type="entry name" value="PfkB"/>
    <property type="match status" value="1"/>
</dbReference>
<dbReference type="InterPro" id="IPR011611">
    <property type="entry name" value="PfkB_dom"/>
</dbReference>
<dbReference type="EMBL" id="JABEND010000009">
    <property type="protein sequence ID" value="NNG37004.1"/>
    <property type="molecule type" value="Genomic_DNA"/>
</dbReference>
<reference evidence="7 8" key="1">
    <citation type="submission" date="2020-05" db="EMBL/GenBank/DDBJ databases">
        <title>Nakamurella sp. DB0629 isolated from air conditioner.</title>
        <authorList>
            <person name="Kim D.H."/>
            <person name="Kim D.-U."/>
        </authorList>
    </citation>
    <scope>NUCLEOTIDE SEQUENCE [LARGE SCALE GENOMIC DNA]</scope>
    <source>
        <strain evidence="7 8">DB0629</strain>
    </source>
</reference>
<organism evidence="7 8">
    <name type="scientific">Nakamurella aerolata</name>
    <dbReference type="NCBI Taxonomy" id="1656892"/>
    <lineage>
        <taxon>Bacteria</taxon>
        <taxon>Bacillati</taxon>
        <taxon>Actinomycetota</taxon>
        <taxon>Actinomycetes</taxon>
        <taxon>Nakamurellales</taxon>
        <taxon>Nakamurellaceae</taxon>
        <taxon>Nakamurella</taxon>
    </lineage>
</organism>
<dbReference type="InterPro" id="IPR050306">
    <property type="entry name" value="PfkB_Carbo_kinase"/>
</dbReference>